<accession>A0A367U972</accession>
<sequence length="62" mass="6683">MSKPITDFDVNNLDPLQALIWQFEMGADEAIADEPLDRFKASESLSRQAGLPGRAALPPNGG</sequence>
<feature type="region of interest" description="Disordered" evidence="1">
    <location>
        <begin position="43"/>
        <end position="62"/>
    </location>
</feature>
<evidence type="ECO:0000313" key="2">
    <source>
        <dbReference type="EMBL" id="RCK03592.1"/>
    </source>
</evidence>
<dbReference type="AlphaFoldDB" id="A0A367U972"/>
<name>A0A367U972_9PROT</name>
<proteinExistence type="predicted"/>
<comment type="caution">
    <text evidence="2">The sequence shown here is derived from an EMBL/GenBank/DDBJ whole genome shotgun (WGS) entry which is preliminary data.</text>
</comment>
<protein>
    <submittedName>
        <fullName evidence="2">Uracil-DNA glycosylase</fullName>
    </submittedName>
</protein>
<gene>
    <name evidence="2" type="ORF">TH5_24715</name>
</gene>
<reference evidence="2 3" key="1">
    <citation type="submission" date="2014-07" db="EMBL/GenBank/DDBJ databases">
        <title>Draft genome sequence of Thalassospira xianhensis P-4 (MCCC 1A02616).</title>
        <authorList>
            <person name="Lai Q."/>
            <person name="Shao Z."/>
        </authorList>
    </citation>
    <scope>NUCLEOTIDE SEQUENCE [LARGE SCALE GENOMIC DNA]</scope>
    <source>
        <strain evidence="2 3">MCCC 1A02616</strain>
    </source>
</reference>
<keyword evidence="3" id="KW-1185">Reference proteome</keyword>
<dbReference type="EMBL" id="JPWA01000058">
    <property type="protein sequence ID" value="RCK03592.1"/>
    <property type="molecule type" value="Genomic_DNA"/>
</dbReference>
<evidence type="ECO:0000256" key="1">
    <source>
        <dbReference type="SAM" id="MobiDB-lite"/>
    </source>
</evidence>
<organism evidence="2 3">
    <name type="scientific">Thalassospira xianhensis MCCC 1A02616</name>
    <dbReference type="NCBI Taxonomy" id="1177929"/>
    <lineage>
        <taxon>Bacteria</taxon>
        <taxon>Pseudomonadati</taxon>
        <taxon>Pseudomonadota</taxon>
        <taxon>Alphaproteobacteria</taxon>
        <taxon>Rhodospirillales</taxon>
        <taxon>Thalassospiraceae</taxon>
        <taxon>Thalassospira</taxon>
    </lineage>
</organism>
<evidence type="ECO:0000313" key="3">
    <source>
        <dbReference type="Proteomes" id="UP000252419"/>
    </source>
</evidence>
<feature type="non-terminal residue" evidence="2">
    <location>
        <position position="62"/>
    </location>
</feature>
<dbReference type="Proteomes" id="UP000252419">
    <property type="component" value="Unassembled WGS sequence"/>
</dbReference>